<evidence type="ECO:0000256" key="4">
    <source>
        <dbReference type="ARBA" id="ARBA00023125"/>
    </source>
</evidence>
<dbReference type="Pfam" id="PF03704">
    <property type="entry name" value="BTAD"/>
    <property type="match status" value="1"/>
</dbReference>
<feature type="domain" description="OmpR/PhoB-type" evidence="7">
    <location>
        <begin position="1"/>
        <end position="106"/>
    </location>
</feature>
<dbReference type="GO" id="GO:0000160">
    <property type="term" value="P:phosphorelay signal transduction system"/>
    <property type="evidence" value="ECO:0007669"/>
    <property type="project" value="UniProtKB-KW"/>
</dbReference>
<dbReference type="Proteomes" id="UP000015423">
    <property type="component" value="Chromosome"/>
</dbReference>
<evidence type="ECO:0000256" key="1">
    <source>
        <dbReference type="ARBA" id="ARBA00005820"/>
    </source>
</evidence>
<dbReference type="PANTHER" id="PTHR35807">
    <property type="entry name" value="TRANSCRIPTIONAL REGULATOR REDD-RELATED"/>
    <property type="match status" value="1"/>
</dbReference>
<dbReference type="EMBL" id="CP006259">
    <property type="protein sequence ID" value="AGS71616.1"/>
    <property type="molecule type" value="Genomic_DNA"/>
</dbReference>
<evidence type="ECO:0000259" key="7">
    <source>
        <dbReference type="PROSITE" id="PS51755"/>
    </source>
</evidence>
<dbReference type="SMART" id="SM00862">
    <property type="entry name" value="Trans_reg_C"/>
    <property type="match status" value="1"/>
</dbReference>
<comment type="similarity">
    <text evidence="1">Belongs to the AfsR/DnrI/RedD regulatory family.</text>
</comment>
<dbReference type="GO" id="GO:0003677">
    <property type="term" value="F:DNA binding"/>
    <property type="evidence" value="ECO:0007669"/>
    <property type="project" value="UniProtKB-UniRule"/>
</dbReference>
<dbReference type="InterPro" id="IPR016032">
    <property type="entry name" value="Sig_transdc_resp-reg_C-effctor"/>
</dbReference>
<sequence>MTTEDHRGTRMNVQLLGCIELRTAGGDRIPASPAVGLLLAALAWSPNAFVADDELVDRLWEDGSPAHPRNALYTLATRLRKALNPAGTGGAACAVVRRRGGYLLSIDEEAIDVRRFRARVRRARDAACRGTDEEALRLYEGALAQWRGDPLSGLRTAWADAVRVALSHEWRSALLNGVEVALRLNRHDDYLPQLHRLAALHPLDERVSGLLMLALHRSGRQNEALQCFHRLRFELVRGLGDEPGPELRALHERILRRDERLVTGRPLLDALAWS</sequence>
<dbReference type="SUPFAM" id="SSF48452">
    <property type="entry name" value="TPR-like"/>
    <property type="match status" value="1"/>
</dbReference>
<dbReference type="PATRIC" id="fig|1214242.5.peg.4921"/>
<evidence type="ECO:0000256" key="3">
    <source>
        <dbReference type="ARBA" id="ARBA00023015"/>
    </source>
</evidence>
<dbReference type="InterPro" id="IPR005158">
    <property type="entry name" value="BTAD"/>
</dbReference>
<name>S5V0U9_STRC3</name>
<reference evidence="9" key="1">
    <citation type="submission" date="2012-10" db="EMBL/GenBank/DDBJ databases">
        <title>The complete genome sequence of Streptomyces collinus Tu 365.</title>
        <authorList>
            <person name="Ruckert C."/>
            <person name="Szczepanowski R."/>
            <person name="Goesmann A."/>
            <person name="Pross E.K."/>
            <person name="Musiol E.M."/>
            <person name="Blin K."/>
            <person name="Wohlleben W."/>
            <person name="Puhler A."/>
            <person name="Weber T."/>
            <person name="Kalinowski J."/>
        </authorList>
    </citation>
    <scope>NUCLEOTIDE SEQUENCE [LARGE SCALE GENOMIC DNA]</scope>
    <source>
        <strain evidence="9">DSM 40733 / Tue 365</strain>
    </source>
</reference>
<reference evidence="8 9" key="2">
    <citation type="journal article" date="2013" name="J. Biotechnol.">
        <title>Complete genome sequence of the kirromycin producer Streptomyces collinus Tu 365 consisting of a linear chromosome and two linear plasmids.</title>
        <authorList>
            <person name="Ruckert C."/>
            <person name="Szczepanowski R."/>
            <person name="Albersmeier A."/>
            <person name="Goesmann A."/>
            <person name="Iftime D."/>
            <person name="Musiol E.M."/>
            <person name="Blin K."/>
            <person name="Wohlleben W."/>
            <person name="Puhler A."/>
            <person name="Kalinowski J."/>
            <person name="Weber T."/>
        </authorList>
    </citation>
    <scope>NUCLEOTIDE SEQUENCE [LARGE SCALE GENOMIC DNA]</scope>
    <source>
        <strain evidence="9">DSM 40733 / Tue 365</strain>
    </source>
</reference>
<evidence type="ECO:0000313" key="8">
    <source>
        <dbReference type="EMBL" id="AGS71616.1"/>
    </source>
</evidence>
<dbReference type="InterPro" id="IPR036388">
    <property type="entry name" value="WH-like_DNA-bd_sf"/>
</dbReference>
<dbReference type="RefSeq" id="WP_020942047.1">
    <property type="nucleotide sequence ID" value="NC_021985.1"/>
</dbReference>
<proteinExistence type="inferred from homology"/>
<dbReference type="PANTHER" id="PTHR35807:SF1">
    <property type="entry name" value="TRANSCRIPTIONAL REGULATOR REDD"/>
    <property type="match status" value="1"/>
</dbReference>
<dbReference type="SMART" id="SM01043">
    <property type="entry name" value="BTAD"/>
    <property type="match status" value="1"/>
</dbReference>
<evidence type="ECO:0000313" key="9">
    <source>
        <dbReference type="Proteomes" id="UP000015423"/>
    </source>
</evidence>
<dbReference type="InterPro" id="IPR051677">
    <property type="entry name" value="AfsR-DnrI-RedD_regulator"/>
</dbReference>
<dbReference type="Pfam" id="PF00486">
    <property type="entry name" value="Trans_reg_C"/>
    <property type="match status" value="1"/>
</dbReference>
<evidence type="ECO:0000256" key="2">
    <source>
        <dbReference type="ARBA" id="ARBA00023012"/>
    </source>
</evidence>
<dbReference type="InterPro" id="IPR011990">
    <property type="entry name" value="TPR-like_helical_dom_sf"/>
</dbReference>
<dbReference type="Gene3D" id="1.10.10.10">
    <property type="entry name" value="Winged helix-like DNA-binding domain superfamily/Winged helix DNA-binding domain"/>
    <property type="match status" value="1"/>
</dbReference>
<dbReference type="HOGENOM" id="CLU_004665_0_0_11"/>
<dbReference type="SUPFAM" id="SSF46894">
    <property type="entry name" value="C-terminal effector domain of the bipartite response regulators"/>
    <property type="match status" value="1"/>
</dbReference>
<keyword evidence="2" id="KW-0902">Two-component regulatory system</keyword>
<accession>S5V0U9</accession>
<dbReference type="KEGG" id="sci:B446_24025"/>
<protein>
    <submittedName>
        <fullName evidence="8">SARP family transcriptional regulator</fullName>
    </submittedName>
</protein>
<evidence type="ECO:0000256" key="5">
    <source>
        <dbReference type="ARBA" id="ARBA00023163"/>
    </source>
</evidence>
<keyword evidence="5" id="KW-0804">Transcription</keyword>
<keyword evidence="9" id="KW-1185">Reference proteome</keyword>
<dbReference type="AlphaFoldDB" id="S5V0U9"/>
<dbReference type="Gene3D" id="1.25.40.10">
    <property type="entry name" value="Tetratricopeptide repeat domain"/>
    <property type="match status" value="1"/>
</dbReference>
<dbReference type="GO" id="GO:0006355">
    <property type="term" value="P:regulation of DNA-templated transcription"/>
    <property type="evidence" value="ECO:0007669"/>
    <property type="project" value="InterPro"/>
</dbReference>
<gene>
    <name evidence="8" type="ORF">B446_24025</name>
</gene>
<keyword evidence="3" id="KW-0805">Transcription regulation</keyword>
<dbReference type="PROSITE" id="PS51755">
    <property type="entry name" value="OMPR_PHOB"/>
    <property type="match status" value="1"/>
</dbReference>
<dbReference type="STRING" id="1214242.B446_24025"/>
<keyword evidence="4 6" id="KW-0238">DNA-binding</keyword>
<dbReference type="InterPro" id="IPR001867">
    <property type="entry name" value="OmpR/PhoB-type_DNA-bd"/>
</dbReference>
<organism evidence="8 9">
    <name type="scientific">Streptomyces collinus (strain DSM 40733 / Tue 365)</name>
    <dbReference type="NCBI Taxonomy" id="1214242"/>
    <lineage>
        <taxon>Bacteria</taxon>
        <taxon>Bacillati</taxon>
        <taxon>Actinomycetota</taxon>
        <taxon>Actinomycetes</taxon>
        <taxon>Kitasatosporales</taxon>
        <taxon>Streptomycetaceae</taxon>
        <taxon>Streptomyces</taxon>
    </lineage>
</organism>
<dbReference type="eggNOG" id="COG3629">
    <property type="taxonomic scope" value="Bacteria"/>
</dbReference>
<feature type="DNA-binding region" description="OmpR/PhoB-type" evidence="6">
    <location>
        <begin position="1"/>
        <end position="106"/>
    </location>
</feature>
<dbReference type="CDD" id="cd15831">
    <property type="entry name" value="BTAD"/>
    <property type="match status" value="1"/>
</dbReference>
<evidence type="ECO:0000256" key="6">
    <source>
        <dbReference type="PROSITE-ProRule" id="PRU01091"/>
    </source>
</evidence>